<dbReference type="EMBL" id="CP017755">
    <property type="protein sequence ID" value="AOZ09363.1"/>
    <property type="molecule type" value="Genomic_DNA"/>
</dbReference>
<gene>
    <name evidence="6" type="ORF">BKK80_26635</name>
</gene>
<evidence type="ECO:0000256" key="4">
    <source>
        <dbReference type="SAM" id="MobiDB-lite"/>
    </source>
</evidence>
<sequence length="257" mass="28179">MTLSKKPSMASEIKSTIQAEIESGAFPPGALLDERTLAERFSVSRTPVREALQQLAVQNLVRIAPRVGVFVSRLSIPQLRETLELLAELEAIAAKFAARRMDDSQRAELQALARSCEQASAADDGKQFGKANAAFHELIYDASRNEYLSEQIKSMRRLMQRYRPKIFGSQAQRQRVLGEHQTLVDAILRGDEAAAQEAMLHHAPIGTTGFSEFLSMLPSSYLEGETASGMAAATTTAAAERPRARRGRKPANPVVEA</sequence>
<dbReference type="SMART" id="SM00895">
    <property type="entry name" value="FCD"/>
    <property type="match status" value="1"/>
</dbReference>
<reference evidence="6 7" key="1">
    <citation type="submission" date="2016-10" db="EMBL/GenBank/DDBJ databases">
        <title>Complete genome sequences of three Cupriavidus strains isolated from various Malaysian environments.</title>
        <authorList>
            <person name="Abdullah A.A.-A."/>
            <person name="Shafie N.A.H."/>
            <person name="Lau N.S."/>
        </authorList>
    </citation>
    <scope>NUCLEOTIDE SEQUENCE [LARGE SCALE GENOMIC DNA]</scope>
    <source>
        <strain evidence="6 7">USMAA1020</strain>
    </source>
</reference>
<dbReference type="PANTHER" id="PTHR43537:SF49">
    <property type="entry name" value="TRANSCRIPTIONAL REGULATORY PROTEIN"/>
    <property type="match status" value="1"/>
</dbReference>
<dbReference type="PRINTS" id="PR00035">
    <property type="entry name" value="HTHGNTR"/>
</dbReference>
<evidence type="ECO:0000256" key="3">
    <source>
        <dbReference type="ARBA" id="ARBA00023163"/>
    </source>
</evidence>
<dbReference type="SMART" id="SM00345">
    <property type="entry name" value="HTH_GNTR"/>
    <property type="match status" value="1"/>
</dbReference>
<evidence type="ECO:0000313" key="6">
    <source>
        <dbReference type="EMBL" id="AOZ09363.1"/>
    </source>
</evidence>
<keyword evidence="7" id="KW-1185">Reference proteome</keyword>
<dbReference type="Gene3D" id="1.20.120.530">
    <property type="entry name" value="GntR ligand-binding domain-like"/>
    <property type="match status" value="1"/>
</dbReference>
<dbReference type="Pfam" id="PF00392">
    <property type="entry name" value="GntR"/>
    <property type="match status" value="1"/>
</dbReference>
<evidence type="ECO:0000313" key="7">
    <source>
        <dbReference type="Proteomes" id="UP000177515"/>
    </source>
</evidence>
<keyword evidence="1" id="KW-0805">Transcription regulation</keyword>
<dbReference type="InterPro" id="IPR000524">
    <property type="entry name" value="Tscrpt_reg_HTH_GntR"/>
</dbReference>
<protein>
    <submittedName>
        <fullName evidence="6">GntR family transcriptional regulator</fullName>
    </submittedName>
</protein>
<dbReference type="SUPFAM" id="SSF48008">
    <property type="entry name" value="GntR ligand-binding domain-like"/>
    <property type="match status" value="1"/>
</dbReference>
<dbReference type="PANTHER" id="PTHR43537">
    <property type="entry name" value="TRANSCRIPTIONAL REGULATOR, GNTR FAMILY"/>
    <property type="match status" value="1"/>
</dbReference>
<dbReference type="InterPro" id="IPR008920">
    <property type="entry name" value="TF_FadR/GntR_C"/>
</dbReference>
<evidence type="ECO:0000259" key="5">
    <source>
        <dbReference type="PROSITE" id="PS50949"/>
    </source>
</evidence>
<dbReference type="Proteomes" id="UP000177515">
    <property type="component" value="Chromosome 2"/>
</dbReference>
<evidence type="ECO:0000256" key="1">
    <source>
        <dbReference type="ARBA" id="ARBA00023015"/>
    </source>
</evidence>
<dbReference type="Pfam" id="PF07729">
    <property type="entry name" value="FCD"/>
    <property type="match status" value="1"/>
</dbReference>
<feature type="domain" description="HTH gntR-type" evidence="5">
    <location>
        <begin position="7"/>
        <end position="74"/>
    </location>
</feature>
<dbReference type="CDD" id="cd07377">
    <property type="entry name" value="WHTH_GntR"/>
    <property type="match status" value="1"/>
</dbReference>
<feature type="region of interest" description="Disordered" evidence="4">
    <location>
        <begin position="232"/>
        <end position="257"/>
    </location>
</feature>
<keyword evidence="3" id="KW-0804">Transcription</keyword>
<dbReference type="Gene3D" id="1.10.10.10">
    <property type="entry name" value="Winged helix-like DNA-binding domain superfamily/Winged helix DNA-binding domain"/>
    <property type="match status" value="1"/>
</dbReference>
<dbReference type="PROSITE" id="PS50949">
    <property type="entry name" value="HTH_GNTR"/>
    <property type="match status" value="1"/>
</dbReference>
<evidence type="ECO:0000256" key="2">
    <source>
        <dbReference type="ARBA" id="ARBA00023125"/>
    </source>
</evidence>
<dbReference type="SUPFAM" id="SSF46785">
    <property type="entry name" value="Winged helix' DNA-binding domain"/>
    <property type="match status" value="1"/>
</dbReference>
<dbReference type="InterPro" id="IPR036390">
    <property type="entry name" value="WH_DNA-bd_sf"/>
</dbReference>
<dbReference type="RefSeq" id="WP_071020420.1">
    <property type="nucleotide sequence ID" value="NZ_CP017755.1"/>
</dbReference>
<accession>A0ABM6FC87</accession>
<name>A0ABM6FC87_9BURK</name>
<keyword evidence="2" id="KW-0238">DNA-binding</keyword>
<organism evidence="6 7">
    <name type="scientific">Cupriavidus malaysiensis</name>
    <dbReference type="NCBI Taxonomy" id="367825"/>
    <lineage>
        <taxon>Bacteria</taxon>
        <taxon>Pseudomonadati</taxon>
        <taxon>Pseudomonadota</taxon>
        <taxon>Betaproteobacteria</taxon>
        <taxon>Burkholderiales</taxon>
        <taxon>Burkholderiaceae</taxon>
        <taxon>Cupriavidus</taxon>
    </lineage>
</organism>
<proteinExistence type="predicted"/>
<dbReference type="InterPro" id="IPR011711">
    <property type="entry name" value="GntR_C"/>
</dbReference>
<dbReference type="InterPro" id="IPR036388">
    <property type="entry name" value="WH-like_DNA-bd_sf"/>
</dbReference>